<dbReference type="Proteomes" id="UP000249393">
    <property type="component" value="Unassembled WGS sequence"/>
</dbReference>
<dbReference type="EMBL" id="QFQZ01000045">
    <property type="protein sequence ID" value="PZR33231.1"/>
    <property type="molecule type" value="Genomic_DNA"/>
</dbReference>
<dbReference type="CDD" id="cd06127">
    <property type="entry name" value="DEDDh"/>
    <property type="match status" value="1"/>
</dbReference>
<evidence type="ECO:0000256" key="1">
    <source>
        <dbReference type="ARBA" id="ARBA00025483"/>
    </source>
</evidence>
<reference evidence="4 5" key="1">
    <citation type="submission" date="2017-08" db="EMBL/GenBank/DDBJ databases">
        <title>Infants hospitalized years apart are colonized by the same room-sourced microbial strains.</title>
        <authorList>
            <person name="Brooks B."/>
            <person name="Olm M.R."/>
            <person name="Firek B.A."/>
            <person name="Baker R."/>
            <person name="Thomas B.C."/>
            <person name="Morowitz M.J."/>
            <person name="Banfield J.F."/>
        </authorList>
    </citation>
    <scope>NUCLEOTIDE SEQUENCE [LARGE SCALE GENOMIC DNA]</scope>
    <source>
        <strain evidence="4">S2_003_000_R2_4</strain>
    </source>
</reference>
<evidence type="ECO:0000259" key="3">
    <source>
        <dbReference type="SMART" id="SM00479"/>
    </source>
</evidence>
<evidence type="ECO:0000256" key="2">
    <source>
        <dbReference type="ARBA" id="ARBA00026073"/>
    </source>
</evidence>
<dbReference type="InterPro" id="IPR013520">
    <property type="entry name" value="Ribonucl_H"/>
</dbReference>
<dbReference type="GO" id="GO:0003676">
    <property type="term" value="F:nucleic acid binding"/>
    <property type="evidence" value="ECO:0007669"/>
    <property type="project" value="InterPro"/>
</dbReference>
<dbReference type="SUPFAM" id="SSF53098">
    <property type="entry name" value="Ribonuclease H-like"/>
    <property type="match status" value="1"/>
</dbReference>
<dbReference type="Pfam" id="PF00929">
    <property type="entry name" value="RNase_T"/>
    <property type="match status" value="1"/>
</dbReference>
<evidence type="ECO:0000313" key="4">
    <source>
        <dbReference type="EMBL" id="PZR33231.1"/>
    </source>
</evidence>
<organism evidence="4 5">
    <name type="scientific">Caulobacter segnis</name>
    <dbReference type="NCBI Taxonomy" id="88688"/>
    <lineage>
        <taxon>Bacteria</taxon>
        <taxon>Pseudomonadati</taxon>
        <taxon>Pseudomonadota</taxon>
        <taxon>Alphaproteobacteria</taxon>
        <taxon>Caulobacterales</taxon>
        <taxon>Caulobacteraceae</taxon>
        <taxon>Caulobacter</taxon>
    </lineage>
</organism>
<proteinExistence type="predicted"/>
<dbReference type="Gene3D" id="3.30.420.10">
    <property type="entry name" value="Ribonuclease H-like superfamily/Ribonuclease H"/>
    <property type="match status" value="1"/>
</dbReference>
<dbReference type="GO" id="GO:0045004">
    <property type="term" value="P:DNA replication proofreading"/>
    <property type="evidence" value="ECO:0007669"/>
    <property type="project" value="TreeGrafter"/>
</dbReference>
<dbReference type="FunFam" id="3.30.420.10:FF:000045">
    <property type="entry name" value="3'-5' exonuclease DinG"/>
    <property type="match status" value="1"/>
</dbReference>
<dbReference type="InterPro" id="IPR036397">
    <property type="entry name" value="RNaseH_sf"/>
</dbReference>
<comment type="caution">
    <text evidence="4">The sequence shown here is derived from an EMBL/GenBank/DDBJ whole genome shotgun (WGS) entry which is preliminary data.</text>
</comment>
<comment type="subunit">
    <text evidence="2">DNA polymerase III contains a core (composed of alpha, epsilon and theta chains) that associates with a tau subunit. This core dimerizes to form the POLIII' complex. PolIII' associates with the gamma complex (composed of gamma, delta, delta', psi and chi chains) and with the beta chain to form the complete DNA polymerase III complex.</text>
</comment>
<dbReference type="GO" id="GO:0008408">
    <property type="term" value="F:3'-5' exonuclease activity"/>
    <property type="evidence" value="ECO:0007669"/>
    <property type="project" value="TreeGrafter"/>
</dbReference>
<dbReference type="SMART" id="SM00479">
    <property type="entry name" value="EXOIII"/>
    <property type="match status" value="1"/>
</dbReference>
<dbReference type="GO" id="GO:0005829">
    <property type="term" value="C:cytosol"/>
    <property type="evidence" value="ECO:0007669"/>
    <property type="project" value="TreeGrafter"/>
</dbReference>
<evidence type="ECO:0000313" key="5">
    <source>
        <dbReference type="Proteomes" id="UP000249393"/>
    </source>
</evidence>
<name>A0A2W5X8D1_9CAUL</name>
<dbReference type="AlphaFoldDB" id="A0A2W5X8D1"/>
<protein>
    <submittedName>
        <fullName evidence="4">DNA polymerase III subunit epsilon</fullName>
    </submittedName>
</protein>
<dbReference type="InterPro" id="IPR012337">
    <property type="entry name" value="RNaseH-like_sf"/>
</dbReference>
<dbReference type="NCBIfam" id="NF006615">
    <property type="entry name" value="PRK09182.1"/>
    <property type="match status" value="1"/>
</dbReference>
<accession>A0A2W5X8D1</accession>
<dbReference type="RefSeq" id="WP_304279167.1">
    <property type="nucleotide sequence ID" value="NZ_QFQZ01000045.1"/>
</dbReference>
<gene>
    <name evidence="4" type="ORF">DI526_14135</name>
</gene>
<dbReference type="PANTHER" id="PTHR30231">
    <property type="entry name" value="DNA POLYMERASE III SUBUNIT EPSILON"/>
    <property type="match status" value="1"/>
</dbReference>
<comment type="function">
    <text evidence="1">DNA polymerase III is a complex, multichain enzyme responsible for most of the replicative synthesis in bacteria. The epsilon subunit contain the editing function and is a proofreading 3'-5' exonuclease.</text>
</comment>
<sequence>MSPADQDLEAMAAALEASGRYRVLRRLEGPRTLSGEPVGQLRQGIILDLETTGLDPAKDEIIEFGLVPFTYDAGGRILSVGEPFSRLRQPSGPIPAEITQLTGLTDEAVAGAVVDPAEVEAFIAEAALIIAHNASFDRRFAEAFCPAFARKPWACSYSQIDWKACGLESGKLAFLASAYGFFHDGHRAHHDCLATLEILASPLPGTDGSGFQALLVSARKTSVRIWAENAPYDFKDVLKARGYRWNGEPGPSPRAWWIDVDAADQAAELAFLQAEIYRGEVHLPVRRITAFERFSQRA</sequence>
<dbReference type="PANTHER" id="PTHR30231:SF37">
    <property type="entry name" value="EXODEOXYRIBONUCLEASE 10"/>
    <property type="match status" value="1"/>
</dbReference>
<feature type="domain" description="Exonuclease" evidence="3">
    <location>
        <begin position="43"/>
        <end position="208"/>
    </location>
</feature>